<keyword evidence="7 9" id="KW-0808">Transferase</keyword>
<dbReference type="GO" id="GO:0005634">
    <property type="term" value="C:nucleus"/>
    <property type="evidence" value="ECO:0007669"/>
    <property type="project" value="UniProtKB-SubCell"/>
</dbReference>
<evidence type="ECO:0000256" key="3">
    <source>
        <dbReference type="ARBA" id="ARBA00011914"/>
    </source>
</evidence>
<keyword evidence="10" id="KW-1185">Reference proteome</keyword>
<comment type="caution">
    <text evidence="9">The sequence shown here is derived from an EMBL/GenBank/DDBJ whole genome shotgun (WGS) entry which is preliminary data.</text>
</comment>
<evidence type="ECO:0000256" key="8">
    <source>
        <dbReference type="ARBA" id="ARBA00023242"/>
    </source>
</evidence>
<reference evidence="9 10" key="1">
    <citation type="journal article" date="2017" name="Nat. Ecol. Evol.">
        <title>Scallop genome provides insights into evolution of bilaterian karyotype and development.</title>
        <authorList>
            <person name="Wang S."/>
            <person name="Zhang J."/>
            <person name="Jiao W."/>
            <person name="Li J."/>
            <person name="Xun X."/>
            <person name="Sun Y."/>
            <person name="Guo X."/>
            <person name="Huan P."/>
            <person name="Dong B."/>
            <person name="Zhang L."/>
            <person name="Hu X."/>
            <person name="Sun X."/>
            <person name="Wang J."/>
            <person name="Zhao C."/>
            <person name="Wang Y."/>
            <person name="Wang D."/>
            <person name="Huang X."/>
            <person name="Wang R."/>
            <person name="Lv J."/>
            <person name="Li Y."/>
            <person name="Zhang Z."/>
            <person name="Liu B."/>
            <person name="Lu W."/>
            <person name="Hui Y."/>
            <person name="Liang J."/>
            <person name="Zhou Z."/>
            <person name="Hou R."/>
            <person name="Li X."/>
            <person name="Liu Y."/>
            <person name="Li H."/>
            <person name="Ning X."/>
            <person name="Lin Y."/>
            <person name="Zhao L."/>
            <person name="Xing Q."/>
            <person name="Dou J."/>
            <person name="Li Y."/>
            <person name="Mao J."/>
            <person name="Guo H."/>
            <person name="Dou H."/>
            <person name="Li T."/>
            <person name="Mu C."/>
            <person name="Jiang W."/>
            <person name="Fu Q."/>
            <person name="Fu X."/>
            <person name="Miao Y."/>
            <person name="Liu J."/>
            <person name="Yu Q."/>
            <person name="Li R."/>
            <person name="Liao H."/>
            <person name="Li X."/>
            <person name="Kong Y."/>
            <person name="Jiang Z."/>
            <person name="Chourrout D."/>
            <person name="Li R."/>
            <person name="Bao Z."/>
        </authorList>
    </citation>
    <scope>NUCLEOTIDE SEQUENCE [LARGE SCALE GENOMIC DNA]</scope>
    <source>
        <strain evidence="9 10">PY_sf001</strain>
    </source>
</reference>
<gene>
    <name evidence="9" type="ORF">KP79_PYT10436</name>
</gene>
<accession>A0A210R026</accession>
<name>A0A210R026_MIZYE</name>
<dbReference type="InterPro" id="IPR025800">
    <property type="entry name" value="CaM-Lys-N-MeTrfase"/>
</dbReference>
<dbReference type="STRING" id="6573.A0A210R026"/>
<keyword evidence="5" id="KW-0963">Cytoplasm</keyword>
<comment type="subcellular location">
    <subcellularLocation>
        <location evidence="2">Cytoplasm</location>
    </subcellularLocation>
    <subcellularLocation>
        <location evidence="1">Nucleus</location>
    </subcellularLocation>
</comment>
<proteinExistence type="predicted"/>
<dbReference type="PANTHER" id="PTHR13539">
    <property type="entry name" value="CALMODULIN-LYSINE N-METHYLTRANSFERASE"/>
    <property type="match status" value="1"/>
</dbReference>
<dbReference type="EC" id="2.1.1.60" evidence="3"/>
<evidence type="ECO:0000313" key="10">
    <source>
        <dbReference type="Proteomes" id="UP000242188"/>
    </source>
</evidence>
<dbReference type="AlphaFoldDB" id="A0A210R026"/>
<dbReference type="GO" id="GO:0005737">
    <property type="term" value="C:cytoplasm"/>
    <property type="evidence" value="ECO:0007669"/>
    <property type="project" value="UniProtKB-SubCell"/>
</dbReference>
<dbReference type="EMBL" id="NEDP02001069">
    <property type="protein sequence ID" value="OWF54337.1"/>
    <property type="molecule type" value="Genomic_DNA"/>
</dbReference>
<keyword evidence="6 9" id="KW-0489">Methyltransferase</keyword>
<dbReference type="Proteomes" id="UP000242188">
    <property type="component" value="Unassembled WGS sequence"/>
</dbReference>
<evidence type="ECO:0000256" key="1">
    <source>
        <dbReference type="ARBA" id="ARBA00004123"/>
    </source>
</evidence>
<evidence type="ECO:0000256" key="7">
    <source>
        <dbReference type="ARBA" id="ARBA00022679"/>
    </source>
</evidence>
<sequence>MLGKPIVDTSVLHLELEGNSVWPSEEVMAYHTQKYLNDFRGATVCELGGGMTCLAGVMLSILSEADSMLLTDGNEESVDNLNQIIEKNSSAFGKTKVTSRMLRWGDGPVEESLVDKFDIILCADCLFFEEGRKDLVDLVHTMLKPEGKVFMYAPRRGKTFDQFVSLAGEKFHTSVKEEYDPTVWSLHKQMDAKGLDHYDANIHFPLFLSMERINKAS</sequence>
<protein>
    <recommendedName>
        <fullName evidence="4">Calmodulin-lysine N-methyltransferase</fullName>
        <ecNumber evidence="3">2.1.1.60</ecNumber>
    </recommendedName>
</protein>
<dbReference type="InterPro" id="IPR029063">
    <property type="entry name" value="SAM-dependent_MTases_sf"/>
</dbReference>
<dbReference type="GO" id="GO:0032259">
    <property type="term" value="P:methylation"/>
    <property type="evidence" value="ECO:0007669"/>
    <property type="project" value="UniProtKB-KW"/>
</dbReference>
<dbReference type="GO" id="GO:0018025">
    <property type="term" value="F:calmodulin-lysine N-methyltransferase activity"/>
    <property type="evidence" value="ECO:0007669"/>
    <property type="project" value="UniProtKB-EC"/>
</dbReference>
<dbReference type="Pfam" id="PF10294">
    <property type="entry name" value="Methyltransf_16"/>
    <property type="match status" value="1"/>
</dbReference>
<organism evidence="9 10">
    <name type="scientific">Mizuhopecten yessoensis</name>
    <name type="common">Japanese scallop</name>
    <name type="synonym">Patinopecten yessoensis</name>
    <dbReference type="NCBI Taxonomy" id="6573"/>
    <lineage>
        <taxon>Eukaryota</taxon>
        <taxon>Metazoa</taxon>
        <taxon>Spiralia</taxon>
        <taxon>Lophotrochozoa</taxon>
        <taxon>Mollusca</taxon>
        <taxon>Bivalvia</taxon>
        <taxon>Autobranchia</taxon>
        <taxon>Pteriomorphia</taxon>
        <taxon>Pectinida</taxon>
        <taxon>Pectinoidea</taxon>
        <taxon>Pectinidae</taxon>
        <taxon>Mizuhopecten</taxon>
    </lineage>
</organism>
<evidence type="ECO:0000256" key="4">
    <source>
        <dbReference type="ARBA" id="ARBA00020594"/>
    </source>
</evidence>
<evidence type="ECO:0000313" key="9">
    <source>
        <dbReference type="EMBL" id="OWF54337.1"/>
    </source>
</evidence>
<keyword evidence="8" id="KW-0539">Nucleus</keyword>
<dbReference type="InterPro" id="IPR019410">
    <property type="entry name" value="Methyltransf_16"/>
</dbReference>
<evidence type="ECO:0000256" key="2">
    <source>
        <dbReference type="ARBA" id="ARBA00004496"/>
    </source>
</evidence>
<evidence type="ECO:0000256" key="5">
    <source>
        <dbReference type="ARBA" id="ARBA00022490"/>
    </source>
</evidence>
<evidence type="ECO:0000256" key="6">
    <source>
        <dbReference type="ARBA" id="ARBA00022603"/>
    </source>
</evidence>
<dbReference type="Gene3D" id="3.40.50.150">
    <property type="entry name" value="Vaccinia Virus protein VP39"/>
    <property type="match status" value="1"/>
</dbReference>
<dbReference type="OrthoDB" id="413520at2759"/>
<dbReference type="SUPFAM" id="SSF53335">
    <property type="entry name" value="S-adenosyl-L-methionine-dependent methyltransferases"/>
    <property type="match status" value="1"/>
</dbReference>
<dbReference type="PANTHER" id="PTHR13539:SF3">
    <property type="entry name" value="CALMODULIN-LYSINE N-METHYLTRANSFERASE"/>
    <property type="match status" value="1"/>
</dbReference>